<proteinExistence type="predicted"/>
<name>A0ABD0M9E9_9CAEN</name>
<dbReference type="EMBL" id="JACVVK020000002">
    <property type="protein sequence ID" value="KAK7508192.1"/>
    <property type="molecule type" value="Genomic_DNA"/>
</dbReference>
<evidence type="ECO:0000313" key="1">
    <source>
        <dbReference type="EMBL" id="KAK7508192.1"/>
    </source>
</evidence>
<accession>A0ABD0M9E9</accession>
<reference evidence="1 2" key="1">
    <citation type="journal article" date="2023" name="Sci. Data">
        <title>Genome assembly of the Korean intertidal mud-creeper Batillaria attramentaria.</title>
        <authorList>
            <person name="Patra A.K."/>
            <person name="Ho P.T."/>
            <person name="Jun S."/>
            <person name="Lee S.J."/>
            <person name="Kim Y."/>
            <person name="Won Y.J."/>
        </authorList>
    </citation>
    <scope>NUCLEOTIDE SEQUENCE [LARGE SCALE GENOMIC DNA]</scope>
    <source>
        <strain evidence="1">Wonlab-2016</strain>
    </source>
</reference>
<keyword evidence="2" id="KW-1185">Reference proteome</keyword>
<comment type="caution">
    <text evidence="1">The sequence shown here is derived from an EMBL/GenBank/DDBJ whole genome shotgun (WGS) entry which is preliminary data.</text>
</comment>
<evidence type="ECO:0000313" key="2">
    <source>
        <dbReference type="Proteomes" id="UP001519460"/>
    </source>
</evidence>
<dbReference type="AlphaFoldDB" id="A0ABD0M9E9"/>
<organism evidence="1 2">
    <name type="scientific">Batillaria attramentaria</name>
    <dbReference type="NCBI Taxonomy" id="370345"/>
    <lineage>
        <taxon>Eukaryota</taxon>
        <taxon>Metazoa</taxon>
        <taxon>Spiralia</taxon>
        <taxon>Lophotrochozoa</taxon>
        <taxon>Mollusca</taxon>
        <taxon>Gastropoda</taxon>
        <taxon>Caenogastropoda</taxon>
        <taxon>Sorbeoconcha</taxon>
        <taxon>Cerithioidea</taxon>
        <taxon>Batillariidae</taxon>
        <taxon>Batillaria</taxon>
    </lineage>
</organism>
<dbReference type="Proteomes" id="UP001519460">
    <property type="component" value="Unassembled WGS sequence"/>
</dbReference>
<gene>
    <name evidence="1" type="ORF">BaRGS_00000431</name>
</gene>
<protein>
    <submittedName>
        <fullName evidence="1">Uncharacterized protein</fullName>
    </submittedName>
</protein>
<sequence length="99" mass="11225">MFGGDVNQLDMLMSYGAECQSSDSLYSYGRQAPFGYIFFPPEDFSHVGAINDFAQTVSVFGFYMFSRFFVGAVADFAQILSIETTFCSLECRHLVFRFE</sequence>